<evidence type="ECO:0000256" key="2">
    <source>
        <dbReference type="ARBA" id="ARBA00022692"/>
    </source>
</evidence>
<evidence type="ECO:0000256" key="1">
    <source>
        <dbReference type="ARBA" id="ARBA00004127"/>
    </source>
</evidence>
<dbReference type="FunFam" id="3.20.20.100:FF:000002">
    <property type="entry name" value="2,5-diketo-D-gluconic acid reductase A"/>
    <property type="match status" value="1"/>
</dbReference>
<dbReference type="Proteomes" id="UP000256645">
    <property type="component" value="Unassembled WGS sequence"/>
</dbReference>
<feature type="transmembrane region" description="Helical" evidence="6">
    <location>
        <begin position="103"/>
        <end position="125"/>
    </location>
</feature>
<evidence type="ECO:0000259" key="8">
    <source>
        <dbReference type="Pfam" id="PF02656"/>
    </source>
</evidence>
<keyword evidence="2 6" id="KW-0812">Transmembrane</keyword>
<gene>
    <name evidence="9" type="ORF">BP6252_01018</name>
</gene>
<dbReference type="Pfam" id="PF00248">
    <property type="entry name" value="Aldo_ket_red"/>
    <property type="match status" value="1"/>
</dbReference>
<feature type="transmembrane region" description="Helical" evidence="6">
    <location>
        <begin position="72"/>
        <end position="91"/>
    </location>
</feature>
<keyword evidence="5 6" id="KW-0472">Membrane</keyword>
<protein>
    <recommendedName>
        <fullName evidence="11">NADP-dependent oxidoreductase domain-containing protein</fullName>
    </recommendedName>
</protein>
<comment type="caution">
    <text evidence="9">The sequence shown here is derived from an EMBL/GenBank/DDBJ whole genome shotgun (WGS) entry which is preliminary data.</text>
</comment>
<evidence type="ECO:0000259" key="7">
    <source>
        <dbReference type="Pfam" id="PF00248"/>
    </source>
</evidence>
<dbReference type="GO" id="GO:0016616">
    <property type="term" value="F:oxidoreductase activity, acting on the CH-OH group of donors, NAD or NADP as acceptor"/>
    <property type="evidence" value="ECO:0007669"/>
    <property type="project" value="UniProtKB-ARBA"/>
</dbReference>
<evidence type="ECO:0000256" key="4">
    <source>
        <dbReference type="ARBA" id="ARBA00023002"/>
    </source>
</evidence>
<dbReference type="EMBL" id="PDLM01000001">
    <property type="protein sequence ID" value="RDW88986.1"/>
    <property type="molecule type" value="Genomic_DNA"/>
</dbReference>
<dbReference type="SUPFAM" id="SSF51430">
    <property type="entry name" value="NAD(P)-linked oxidoreductase"/>
    <property type="match status" value="1"/>
</dbReference>
<evidence type="ECO:0000313" key="9">
    <source>
        <dbReference type="EMBL" id="RDW88986.1"/>
    </source>
</evidence>
<dbReference type="InterPro" id="IPR036812">
    <property type="entry name" value="NAD(P)_OxRdtase_dom_sf"/>
</dbReference>
<sequence>MSRLLKYFSARPIANTGSVARDHLANERTFLSWTRTGLGFVALGVALAKLSALEALSPVLQNGHGDLKLPSAALVGSGAGCLSYGTVRYFNSMRLLQKGLFKPNIAGIALVAATSGAVAGGAIVYRLPLINTGSSTNKEPIPRILAEPPAYRTMTGKPTIKLNNGNIMPALGFGTFAEPLLPGTTRVAVKAALQAGWRHLDCAWIYENEDEVGAGLKEFLEENPEIKRSDIFVTTKVWPHLFEPADVEWSLNDSLNKLGISEADLLLLHWPFAAQRTADYQIKRGPDEKYIIKQDLTENLEPTWRAMEKLFKAGKAKSIGVSNWTIPGLEALLKYAEIKPAVNQVEIHPFFPNTELVEYLFAHDITPVAYSPLGSQEGTGDRLLADQALQTLAEKKGCSLAQLLIAWGLKRGYAVLPKSQKAARIQSNFELVELTREEFAEINRAESRRGYRFVSCKELAEFNYDVWPEEER</sequence>
<dbReference type="Pfam" id="PF02656">
    <property type="entry name" value="DUF202"/>
    <property type="match status" value="1"/>
</dbReference>
<feature type="domain" description="DUF202" evidence="8">
    <location>
        <begin position="21"/>
        <end position="94"/>
    </location>
</feature>
<dbReference type="STRING" id="1849047.A0A3D8SRQ1"/>
<feature type="domain" description="NADP-dependent oxidoreductase" evidence="7">
    <location>
        <begin position="179"/>
        <end position="445"/>
    </location>
</feature>
<dbReference type="InterPro" id="IPR020471">
    <property type="entry name" value="AKR"/>
</dbReference>
<dbReference type="InterPro" id="IPR003807">
    <property type="entry name" value="DUF202"/>
</dbReference>
<evidence type="ECO:0000256" key="3">
    <source>
        <dbReference type="ARBA" id="ARBA00022989"/>
    </source>
</evidence>
<proteinExistence type="predicted"/>
<evidence type="ECO:0000313" key="10">
    <source>
        <dbReference type="Proteomes" id="UP000256645"/>
    </source>
</evidence>
<dbReference type="PANTHER" id="PTHR11732">
    <property type="entry name" value="ALDO/KETO REDUCTASE"/>
    <property type="match status" value="1"/>
</dbReference>
<keyword evidence="10" id="KW-1185">Reference proteome</keyword>
<accession>A0A3D8SRQ1</accession>
<reference evidence="9 10" key="1">
    <citation type="journal article" date="2018" name="IMA Fungus">
        <title>IMA Genome-F 9: Draft genome sequence of Annulohypoxylon stygium, Aspergillus mulundensis, Berkeleyomyces basicola (syn. Thielaviopsis basicola), Ceratocystis smalleyi, two Cercospora beticola strains, Coleophoma cylindrospora, Fusarium fracticaudum, Phialophora cf. hyalina, and Morchella septimelata.</title>
        <authorList>
            <person name="Wingfield B.D."/>
            <person name="Bills G.F."/>
            <person name="Dong Y."/>
            <person name="Huang W."/>
            <person name="Nel W.J."/>
            <person name="Swalarsk-Parry B.S."/>
            <person name="Vaghefi N."/>
            <person name="Wilken P.M."/>
            <person name="An Z."/>
            <person name="de Beer Z.W."/>
            <person name="De Vos L."/>
            <person name="Chen L."/>
            <person name="Duong T.A."/>
            <person name="Gao Y."/>
            <person name="Hammerbacher A."/>
            <person name="Kikkert J.R."/>
            <person name="Li Y."/>
            <person name="Li H."/>
            <person name="Li K."/>
            <person name="Li Q."/>
            <person name="Liu X."/>
            <person name="Ma X."/>
            <person name="Naidoo K."/>
            <person name="Pethybridge S.J."/>
            <person name="Sun J."/>
            <person name="Steenkamp E.T."/>
            <person name="van der Nest M.A."/>
            <person name="van Wyk S."/>
            <person name="Wingfield M.J."/>
            <person name="Xiong C."/>
            <person name="Yue Q."/>
            <person name="Zhang X."/>
        </authorList>
    </citation>
    <scope>NUCLEOTIDE SEQUENCE [LARGE SCALE GENOMIC DNA]</scope>
    <source>
        <strain evidence="9 10">BP6252</strain>
    </source>
</reference>
<evidence type="ECO:0008006" key="11">
    <source>
        <dbReference type="Google" id="ProtNLM"/>
    </source>
</evidence>
<dbReference type="Gene3D" id="3.20.20.100">
    <property type="entry name" value="NADP-dependent oxidoreductase domain"/>
    <property type="match status" value="1"/>
</dbReference>
<organism evidence="9 10">
    <name type="scientific">Coleophoma cylindrospora</name>
    <dbReference type="NCBI Taxonomy" id="1849047"/>
    <lineage>
        <taxon>Eukaryota</taxon>
        <taxon>Fungi</taxon>
        <taxon>Dikarya</taxon>
        <taxon>Ascomycota</taxon>
        <taxon>Pezizomycotina</taxon>
        <taxon>Leotiomycetes</taxon>
        <taxon>Helotiales</taxon>
        <taxon>Dermateaceae</taxon>
        <taxon>Coleophoma</taxon>
    </lineage>
</organism>
<keyword evidence="3 6" id="KW-1133">Transmembrane helix</keyword>
<keyword evidence="4" id="KW-0560">Oxidoreductase</keyword>
<dbReference type="AlphaFoldDB" id="A0A3D8SRQ1"/>
<evidence type="ECO:0000256" key="5">
    <source>
        <dbReference type="ARBA" id="ARBA00023136"/>
    </source>
</evidence>
<dbReference type="InterPro" id="IPR023210">
    <property type="entry name" value="NADP_OxRdtase_dom"/>
</dbReference>
<feature type="transmembrane region" description="Helical" evidence="6">
    <location>
        <begin position="38"/>
        <end position="60"/>
    </location>
</feature>
<comment type="subcellular location">
    <subcellularLocation>
        <location evidence="1">Endomembrane system</location>
        <topology evidence="1">Multi-pass membrane protein</topology>
    </subcellularLocation>
</comment>
<dbReference type="GO" id="GO:0012505">
    <property type="term" value="C:endomembrane system"/>
    <property type="evidence" value="ECO:0007669"/>
    <property type="project" value="UniProtKB-SubCell"/>
</dbReference>
<dbReference type="OrthoDB" id="416253at2759"/>
<dbReference type="PRINTS" id="PR00069">
    <property type="entry name" value="ALDKETRDTASE"/>
</dbReference>
<name>A0A3D8SRQ1_9HELO</name>
<evidence type="ECO:0000256" key="6">
    <source>
        <dbReference type="SAM" id="Phobius"/>
    </source>
</evidence>